<proteinExistence type="predicted"/>
<keyword evidence="7" id="KW-1185">Reference proteome</keyword>
<keyword evidence="4" id="KW-0408">Iron</keyword>
<dbReference type="Gene3D" id="3.90.1230.10">
    <property type="entry name" value="Nitric Oxide Synthase, Chain A, domain 3"/>
    <property type="match status" value="1"/>
</dbReference>
<name>A0A9X1NAZ2_9ACTN</name>
<evidence type="ECO:0000256" key="1">
    <source>
        <dbReference type="ARBA" id="ARBA00022617"/>
    </source>
</evidence>
<reference evidence="6" key="1">
    <citation type="submission" date="2021-11" db="EMBL/GenBank/DDBJ databases">
        <title>Streptomyces corallinus and Kineosporia corallina sp. nov., two new coral-derived marine actinobacteria.</title>
        <authorList>
            <person name="Buangrab K."/>
            <person name="Sutthacheep M."/>
            <person name="Yeemin T."/>
            <person name="Harunari E."/>
            <person name="Igarashi Y."/>
            <person name="Sripreechasak P."/>
            <person name="Kanchanasin P."/>
            <person name="Tanasupawat S."/>
            <person name="Phongsopitanun W."/>
        </authorList>
    </citation>
    <scope>NUCLEOTIDE SEQUENCE</scope>
    <source>
        <strain evidence="6">JCM 31032</strain>
    </source>
</reference>
<dbReference type="EMBL" id="JAJOMB010000003">
    <property type="protein sequence ID" value="MCD5310471.1"/>
    <property type="molecule type" value="Genomic_DNA"/>
</dbReference>
<dbReference type="Pfam" id="PF02898">
    <property type="entry name" value="NO_synthase"/>
    <property type="match status" value="1"/>
</dbReference>
<keyword evidence="1" id="KW-0349">Heme</keyword>
<dbReference type="PANTHER" id="PTHR43410">
    <property type="entry name" value="NITRIC OXIDE SYNTHASE OXYGENASE"/>
    <property type="match status" value="1"/>
</dbReference>
<dbReference type="Proteomes" id="UP001138997">
    <property type="component" value="Unassembled WGS sequence"/>
</dbReference>
<dbReference type="SUPFAM" id="SSF56512">
    <property type="entry name" value="Nitric oxide (NO) synthase oxygenase domain"/>
    <property type="match status" value="1"/>
</dbReference>
<organism evidence="6 7">
    <name type="scientific">Kineosporia babensis</name>
    <dbReference type="NCBI Taxonomy" id="499548"/>
    <lineage>
        <taxon>Bacteria</taxon>
        <taxon>Bacillati</taxon>
        <taxon>Actinomycetota</taxon>
        <taxon>Actinomycetes</taxon>
        <taxon>Kineosporiales</taxon>
        <taxon>Kineosporiaceae</taxon>
        <taxon>Kineosporia</taxon>
    </lineage>
</organism>
<feature type="domain" description="Nitric oxide synthase (NOS)" evidence="5">
    <location>
        <begin position="99"/>
        <end position="423"/>
    </location>
</feature>
<evidence type="ECO:0000256" key="4">
    <source>
        <dbReference type="ARBA" id="ARBA00023004"/>
    </source>
</evidence>
<dbReference type="InterPro" id="IPR044943">
    <property type="entry name" value="NOS_dom_1"/>
</dbReference>
<dbReference type="GO" id="GO:0004517">
    <property type="term" value="F:nitric-oxide synthase activity"/>
    <property type="evidence" value="ECO:0007669"/>
    <property type="project" value="InterPro"/>
</dbReference>
<evidence type="ECO:0000259" key="5">
    <source>
        <dbReference type="Pfam" id="PF02898"/>
    </source>
</evidence>
<gene>
    <name evidence="6" type="ORF">LR394_06160</name>
</gene>
<dbReference type="InterPro" id="IPR004030">
    <property type="entry name" value="NOS_N"/>
</dbReference>
<dbReference type="PANTHER" id="PTHR43410:SF1">
    <property type="entry name" value="NITRIC OXIDE SYNTHASE"/>
    <property type="match status" value="1"/>
</dbReference>
<sequence length="515" mass="57436">MTQQNLHRSSGYGADGYESAAPTVQVKTSTAPAGLPLAPIAAPEHPMFRPTKAYRHDTQRPAIDPDRVVAEWRLMYEWLERDPEMVTVCGFDPADLTPHAQRMRLVELIAEVGPGRTFTVHPAEMQFWVRYSWINSDRCSGRQHALQHAVIQYRPEVRSAVDMLKATVEHADLAMTAPVPPQTVITVLGMPTPPGELGQMFVTEQMLRAAGYRTGDGEWTGDGGYLDVTDWVRSYNAQHLIEPMPGYRPGSFDVLPMIAMGAAGELVMAPVPNISRYLIDIPWPRHPESEGPADDSGYGEPFACWPAIPLQTNFDLDIAGQRYCTIFNGWYVDEELATNFLDTTRYNWAGRISEAIHGPIDEQMLSATDRFDEYRMAQVEIATLRAIRAGFKSARMKMNNLTASQSGFAKFCQRHLTTHGEMPPNDTGWTSNRVGSRYRFPSYPVPHAPQVKGAALVKHWLSVKSLRPGVPVHVVDLDKPNESMRYGRHAKFADSPVAMWSDDEPAAPRGCPVGH</sequence>
<dbReference type="Gene3D" id="3.90.440.10">
    <property type="entry name" value="Nitric Oxide Synthase,Heme Domain,Chain A domain 2"/>
    <property type="match status" value="1"/>
</dbReference>
<keyword evidence="2" id="KW-0479">Metal-binding</keyword>
<dbReference type="RefSeq" id="WP_231439409.1">
    <property type="nucleotide sequence ID" value="NZ_JAJOMB010000003.1"/>
</dbReference>
<dbReference type="InterPro" id="IPR044944">
    <property type="entry name" value="NOS_dom_3"/>
</dbReference>
<comment type="caution">
    <text evidence="6">The sequence shown here is derived from an EMBL/GenBank/DDBJ whole genome shotgun (WGS) entry which is preliminary data.</text>
</comment>
<keyword evidence="3" id="KW-0560">Oxidoreductase</keyword>
<evidence type="ECO:0000256" key="2">
    <source>
        <dbReference type="ARBA" id="ARBA00022723"/>
    </source>
</evidence>
<evidence type="ECO:0000313" key="7">
    <source>
        <dbReference type="Proteomes" id="UP001138997"/>
    </source>
</evidence>
<protein>
    <submittedName>
        <fullName evidence="6">Nitric oxide synthase oxygenase</fullName>
    </submittedName>
</protein>
<dbReference type="Gene3D" id="3.90.340.10">
    <property type="entry name" value="Nitric Oxide Synthase, Chain A, domain 1"/>
    <property type="match status" value="1"/>
</dbReference>
<evidence type="ECO:0000256" key="3">
    <source>
        <dbReference type="ARBA" id="ARBA00023002"/>
    </source>
</evidence>
<accession>A0A9X1NAZ2</accession>
<dbReference type="InterPro" id="IPR044940">
    <property type="entry name" value="NOS_dom_2"/>
</dbReference>
<evidence type="ECO:0000313" key="6">
    <source>
        <dbReference type="EMBL" id="MCD5310471.1"/>
    </source>
</evidence>
<dbReference type="InterPro" id="IPR036119">
    <property type="entry name" value="NOS_N_sf"/>
</dbReference>
<dbReference type="AlphaFoldDB" id="A0A9X1NAZ2"/>
<dbReference type="GO" id="GO:0046872">
    <property type="term" value="F:metal ion binding"/>
    <property type="evidence" value="ECO:0007669"/>
    <property type="project" value="UniProtKB-KW"/>
</dbReference>
<dbReference type="InterPro" id="IPR050607">
    <property type="entry name" value="NOS"/>
</dbReference>
<dbReference type="GO" id="GO:0006809">
    <property type="term" value="P:nitric oxide biosynthetic process"/>
    <property type="evidence" value="ECO:0007669"/>
    <property type="project" value="InterPro"/>
</dbReference>